<evidence type="ECO:0000256" key="3">
    <source>
        <dbReference type="ARBA" id="ARBA00023157"/>
    </source>
</evidence>
<dbReference type="PANTHER" id="PTHR42852">
    <property type="entry name" value="THIOL:DISULFIDE INTERCHANGE PROTEIN DSBE"/>
    <property type="match status" value="1"/>
</dbReference>
<dbReference type="Gene3D" id="3.40.30.10">
    <property type="entry name" value="Glutaredoxin"/>
    <property type="match status" value="1"/>
</dbReference>
<keyword evidence="3" id="KW-1015">Disulfide bond</keyword>
<dbReference type="CDD" id="cd02966">
    <property type="entry name" value="TlpA_like_family"/>
    <property type="match status" value="1"/>
</dbReference>
<dbReference type="InterPro" id="IPR013766">
    <property type="entry name" value="Thioredoxin_domain"/>
</dbReference>
<dbReference type="RefSeq" id="WP_386708843.1">
    <property type="nucleotide sequence ID" value="NZ_JBHRYF010000008.1"/>
</dbReference>
<evidence type="ECO:0000256" key="1">
    <source>
        <dbReference type="ARBA" id="ARBA00004196"/>
    </source>
</evidence>
<dbReference type="EMBL" id="JBHRYF010000008">
    <property type="protein sequence ID" value="MFC3660064.1"/>
    <property type="molecule type" value="Genomic_DNA"/>
</dbReference>
<evidence type="ECO:0000256" key="4">
    <source>
        <dbReference type="ARBA" id="ARBA00023284"/>
    </source>
</evidence>
<dbReference type="PANTHER" id="PTHR42852:SF6">
    <property type="entry name" value="THIOL:DISULFIDE INTERCHANGE PROTEIN DSBE"/>
    <property type="match status" value="1"/>
</dbReference>
<dbReference type="InterPro" id="IPR036249">
    <property type="entry name" value="Thioredoxin-like_sf"/>
</dbReference>
<dbReference type="Proteomes" id="UP001595724">
    <property type="component" value="Unassembled WGS sequence"/>
</dbReference>
<reference evidence="7" key="1">
    <citation type="journal article" date="2019" name="Int. J. Syst. Evol. Microbiol.">
        <title>The Global Catalogue of Microorganisms (GCM) 10K type strain sequencing project: providing services to taxonomists for standard genome sequencing and annotation.</title>
        <authorList>
            <consortium name="The Broad Institute Genomics Platform"/>
            <consortium name="The Broad Institute Genome Sequencing Center for Infectious Disease"/>
            <person name="Wu L."/>
            <person name="Ma J."/>
        </authorList>
    </citation>
    <scope>NUCLEOTIDE SEQUENCE [LARGE SCALE GENOMIC DNA]</scope>
    <source>
        <strain evidence="7">KCTC 42211</strain>
    </source>
</reference>
<protein>
    <submittedName>
        <fullName evidence="6">TlpA family protein disulfide reductase</fullName>
    </submittedName>
</protein>
<organism evidence="6 7">
    <name type="scientific">Luteimonas notoginsengisoli</name>
    <dbReference type="NCBI Taxonomy" id="1578200"/>
    <lineage>
        <taxon>Bacteria</taxon>
        <taxon>Pseudomonadati</taxon>
        <taxon>Pseudomonadota</taxon>
        <taxon>Gammaproteobacteria</taxon>
        <taxon>Lysobacterales</taxon>
        <taxon>Lysobacteraceae</taxon>
        <taxon>Luteimonas</taxon>
    </lineage>
</organism>
<comment type="subcellular location">
    <subcellularLocation>
        <location evidence="1">Cell envelope</location>
    </subcellularLocation>
</comment>
<dbReference type="SUPFAM" id="SSF52833">
    <property type="entry name" value="Thioredoxin-like"/>
    <property type="match status" value="1"/>
</dbReference>
<feature type="domain" description="Thioredoxin" evidence="5">
    <location>
        <begin position="59"/>
        <end position="198"/>
    </location>
</feature>
<evidence type="ECO:0000256" key="2">
    <source>
        <dbReference type="ARBA" id="ARBA00022748"/>
    </source>
</evidence>
<accession>A0ABV7UVW6</accession>
<dbReference type="PROSITE" id="PS51352">
    <property type="entry name" value="THIOREDOXIN_2"/>
    <property type="match status" value="1"/>
</dbReference>
<sequence length="198" mass="20606">MKSGAKIVLVALAAGALGVVASIAMNGPGPLLGTEAGQRVVQEAYRATAPAPPAGVAVARRGDRIPAFTLPGMDGQPIPVPGTWAGRPLLINVWASWCGPCIEEMPELQRFHAQQDRNGVQVVGIALDDTAAVQDFLQRISVEYPILVDAPGPADAGVRLGNPKGVLPYSVLVSADGVLLKQRIGPFAHGEIDGWVKP</sequence>
<gene>
    <name evidence="6" type="ORF">ACFOM9_08305</name>
</gene>
<evidence type="ECO:0000259" key="5">
    <source>
        <dbReference type="PROSITE" id="PS51352"/>
    </source>
</evidence>
<name>A0ABV7UVW6_9GAMM</name>
<proteinExistence type="predicted"/>
<dbReference type="InterPro" id="IPR013740">
    <property type="entry name" value="Redoxin"/>
</dbReference>
<keyword evidence="7" id="KW-1185">Reference proteome</keyword>
<dbReference type="InterPro" id="IPR050553">
    <property type="entry name" value="Thioredoxin_ResA/DsbE_sf"/>
</dbReference>
<keyword evidence="2" id="KW-0201">Cytochrome c-type biogenesis</keyword>
<comment type="caution">
    <text evidence="6">The sequence shown here is derived from an EMBL/GenBank/DDBJ whole genome shotgun (WGS) entry which is preliminary data.</text>
</comment>
<dbReference type="Pfam" id="PF08534">
    <property type="entry name" value="Redoxin"/>
    <property type="match status" value="1"/>
</dbReference>
<evidence type="ECO:0000313" key="6">
    <source>
        <dbReference type="EMBL" id="MFC3660064.1"/>
    </source>
</evidence>
<keyword evidence="4" id="KW-0676">Redox-active center</keyword>
<evidence type="ECO:0000313" key="7">
    <source>
        <dbReference type="Proteomes" id="UP001595724"/>
    </source>
</evidence>